<evidence type="ECO:0000313" key="7">
    <source>
        <dbReference type="EMBL" id="QGS08092.1"/>
    </source>
</evidence>
<dbReference type="OrthoDB" id="1809613at2"/>
<dbReference type="GO" id="GO:0009403">
    <property type="term" value="P:toxin biosynthetic process"/>
    <property type="evidence" value="ECO:0007669"/>
    <property type="project" value="InterPro"/>
</dbReference>
<sequence>MVDIIIVILLFLGIYLGHKRGLIMQLFYVGTMIIGLIVSMLFSTRLAYLFPSLIPIPADVTTGLEGVYAGLNIPTAYYRIVSFVVLFIVIRLIIQIIASALGVIRKLPLIKTTDRLLGGIFGFVEVYLLIFVVLYFVTVLPLPEWKIAIFTNSTIPGFILENTPILSQQLIDLFFK</sequence>
<evidence type="ECO:0000256" key="1">
    <source>
        <dbReference type="ARBA" id="ARBA00004141"/>
    </source>
</evidence>
<accession>A0A2N6SDC0</accession>
<reference evidence="6 8" key="1">
    <citation type="submission" date="2017-09" db="EMBL/GenBank/DDBJ databases">
        <title>Bacterial strain isolated from the female urinary microbiota.</title>
        <authorList>
            <person name="Thomas-White K."/>
            <person name="Kumar N."/>
            <person name="Forster S."/>
            <person name="Putonti C."/>
            <person name="Lawley T."/>
            <person name="Wolfe A.J."/>
        </authorList>
    </citation>
    <scope>NUCLEOTIDE SEQUENCE [LARGE SCALE GENOMIC DNA]</scope>
    <source>
        <strain evidence="6 8">UMB0186</strain>
    </source>
</reference>
<evidence type="ECO:0000256" key="4">
    <source>
        <dbReference type="ARBA" id="ARBA00023136"/>
    </source>
</evidence>
<dbReference type="PANTHER" id="PTHR37306">
    <property type="entry name" value="COLICIN V PRODUCTION PROTEIN"/>
    <property type="match status" value="1"/>
</dbReference>
<evidence type="ECO:0000256" key="2">
    <source>
        <dbReference type="ARBA" id="ARBA00022692"/>
    </source>
</evidence>
<comment type="subcellular location">
    <subcellularLocation>
        <location evidence="1">Membrane</location>
        <topology evidence="1">Multi-pass membrane protein</topology>
    </subcellularLocation>
</comment>
<gene>
    <name evidence="6" type="ORF">CJ218_06915</name>
    <name evidence="7" type="ORF">FOC50_07350</name>
</gene>
<dbReference type="AlphaFoldDB" id="A0A2N6SDC0"/>
<feature type="transmembrane region" description="Helical" evidence="5">
    <location>
        <begin position="21"/>
        <end position="42"/>
    </location>
</feature>
<evidence type="ECO:0000313" key="9">
    <source>
        <dbReference type="Proteomes" id="UP000427636"/>
    </source>
</evidence>
<dbReference type="Proteomes" id="UP000235670">
    <property type="component" value="Unassembled WGS sequence"/>
</dbReference>
<feature type="transmembrane region" description="Helical" evidence="5">
    <location>
        <begin position="116"/>
        <end position="137"/>
    </location>
</feature>
<evidence type="ECO:0000313" key="6">
    <source>
        <dbReference type="EMBL" id="PMC51924.1"/>
    </source>
</evidence>
<keyword evidence="3 5" id="KW-1133">Transmembrane helix</keyword>
<evidence type="ECO:0000256" key="5">
    <source>
        <dbReference type="SAM" id="Phobius"/>
    </source>
</evidence>
<name>A0A2N6SDC0_9BACL</name>
<dbReference type="GO" id="GO:0016020">
    <property type="term" value="C:membrane"/>
    <property type="evidence" value="ECO:0007669"/>
    <property type="project" value="UniProtKB-SubCell"/>
</dbReference>
<keyword evidence="2 5" id="KW-0812">Transmembrane</keyword>
<keyword evidence="9" id="KW-1185">Reference proteome</keyword>
<dbReference type="Proteomes" id="UP000427636">
    <property type="component" value="Chromosome"/>
</dbReference>
<dbReference type="GeneID" id="84803065"/>
<dbReference type="RefSeq" id="WP_006365100.1">
    <property type="nucleotide sequence ID" value="NZ_CAUTAO010000001.1"/>
</dbReference>
<organism evidence="6 8">
    <name type="scientific">Gemella sanguinis</name>
    <dbReference type="NCBI Taxonomy" id="84135"/>
    <lineage>
        <taxon>Bacteria</taxon>
        <taxon>Bacillati</taxon>
        <taxon>Bacillota</taxon>
        <taxon>Bacilli</taxon>
        <taxon>Bacillales</taxon>
        <taxon>Gemellaceae</taxon>
        <taxon>Gemella</taxon>
    </lineage>
</organism>
<dbReference type="PANTHER" id="PTHR37306:SF1">
    <property type="entry name" value="COLICIN V PRODUCTION PROTEIN"/>
    <property type="match status" value="1"/>
</dbReference>
<dbReference type="Pfam" id="PF02674">
    <property type="entry name" value="Colicin_V"/>
    <property type="match status" value="1"/>
</dbReference>
<evidence type="ECO:0000313" key="8">
    <source>
        <dbReference type="Proteomes" id="UP000235670"/>
    </source>
</evidence>
<dbReference type="InterPro" id="IPR003825">
    <property type="entry name" value="Colicin-V_CvpA"/>
</dbReference>
<keyword evidence="4 5" id="KW-0472">Membrane</keyword>
<dbReference type="EMBL" id="CP046313">
    <property type="protein sequence ID" value="QGS08092.1"/>
    <property type="molecule type" value="Genomic_DNA"/>
</dbReference>
<proteinExistence type="predicted"/>
<evidence type="ECO:0000256" key="3">
    <source>
        <dbReference type="ARBA" id="ARBA00022989"/>
    </source>
</evidence>
<protein>
    <submittedName>
        <fullName evidence="6">Colicin V production CvpA</fullName>
    </submittedName>
    <submittedName>
        <fullName evidence="7">CvpA family protein</fullName>
    </submittedName>
</protein>
<feature type="transmembrane region" description="Helical" evidence="5">
    <location>
        <begin position="80"/>
        <end position="104"/>
    </location>
</feature>
<dbReference type="EMBL" id="PNGT01000008">
    <property type="protein sequence ID" value="PMC51924.1"/>
    <property type="molecule type" value="Genomic_DNA"/>
</dbReference>
<reference evidence="7 9" key="2">
    <citation type="submission" date="2019-11" db="EMBL/GenBank/DDBJ databases">
        <title>FDA dAtabase for Regulatory Grade micrObial Sequences (FDA-ARGOS): Supporting development and validation of Infectious Disease Dx tests.</title>
        <authorList>
            <person name="Turner S."/>
            <person name="Byrd R."/>
            <person name="Tallon L."/>
            <person name="Sadzewicz L."/>
            <person name="Vavikolanu K."/>
            <person name="Mehta A."/>
            <person name="Aluvathingal J."/>
            <person name="Nadendla S."/>
            <person name="Myers T."/>
            <person name="Yan Y."/>
            <person name="Sichtig H."/>
        </authorList>
    </citation>
    <scope>NUCLEOTIDE SEQUENCE [LARGE SCALE GENOMIC DNA]</scope>
    <source>
        <strain evidence="7 9">FDAARGOS_742</strain>
    </source>
</reference>
<dbReference type="STRING" id="84135.GCA_001052115_00993"/>